<feature type="transmembrane region" description="Helical" evidence="7">
    <location>
        <begin position="27"/>
        <end position="48"/>
    </location>
</feature>
<keyword evidence="5" id="KW-0406">Ion transport</keyword>
<comment type="subcellular location">
    <subcellularLocation>
        <location evidence="1">Membrane</location>
        <topology evidence="1">Multi-pass membrane protein</topology>
    </subcellularLocation>
</comment>
<keyword evidence="2" id="KW-0813">Transport</keyword>
<evidence type="ECO:0000313" key="9">
    <source>
        <dbReference type="Proteomes" id="UP001642464"/>
    </source>
</evidence>
<reference evidence="8 9" key="1">
    <citation type="submission" date="2024-02" db="EMBL/GenBank/DDBJ databases">
        <authorList>
            <person name="Chen Y."/>
            <person name="Shah S."/>
            <person name="Dougan E. K."/>
            <person name="Thang M."/>
            <person name="Chan C."/>
        </authorList>
    </citation>
    <scope>NUCLEOTIDE SEQUENCE [LARGE SCALE GENOMIC DNA]</scope>
</reference>
<dbReference type="Proteomes" id="UP001642464">
    <property type="component" value="Unassembled WGS sequence"/>
</dbReference>
<accession>A0ABP0QH99</accession>
<keyword evidence="3 7" id="KW-0812">Transmembrane</keyword>
<dbReference type="InterPro" id="IPR044669">
    <property type="entry name" value="YneE/VCCN1/2-like"/>
</dbReference>
<dbReference type="Pfam" id="PF25539">
    <property type="entry name" value="Bestrophin_2"/>
    <property type="match status" value="1"/>
</dbReference>
<keyword evidence="9" id="KW-1185">Reference proteome</keyword>
<evidence type="ECO:0000256" key="6">
    <source>
        <dbReference type="ARBA" id="ARBA00023136"/>
    </source>
</evidence>
<proteinExistence type="predicted"/>
<sequence>MSYDARTLVTFKVFSNLAGTVWTKASLWKMMGTLLLIALTVAACIAVMVKDPAKLNVARFQRISSFLEVVVGLLLGFFLSSSMQRWYSCTNGFLELFDAIRGLHMQLNAMGVSKEKVQLCLRYCVVSAHCLNHDLTASPMTPEDAAEYLASCWADLTVEKEALLEVAVCIAQPFAIAGKGVAPGRIPTEKLLQHLEKDLKDIEFMSTNLPWWNQATRIGGRVNQGLGSLCGGKERSMLLTQVEQVEQMLKRLNE</sequence>
<dbReference type="EMBL" id="CAXAMM010039496">
    <property type="protein sequence ID" value="CAK9086845.1"/>
    <property type="molecule type" value="Genomic_DNA"/>
</dbReference>
<feature type="transmembrane region" description="Helical" evidence="7">
    <location>
        <begin position="60"/>
        <end position="79"/>
    </location>
</feature>
<evidence type="ECO:0000256" key="2">
    <source>
        <dbReference type="ARBA" id="ARBA00022448"/>
    </source>
</evidence>
<evidence type="ECO:0000256" key="5">
    <source>
        <dbReference type="ARBA" id="ARBA00023065"/>
    </source>
</evidence>
<gene>
    <name evidence="8" type="ORF">SCF082_LOCUS41077</name>
</gene>
<protein>
    <submittedName>
        <fullName evidence="8">tRNA (Cytosine(34)-C(5))-methyltransferase</fullName>
    </submittedName>
</protein>
<comment type="caution">
    <text evidence="8">The sequence shown here is derived from an EMBL/GenBank/DDBJ whole genome shotgun (WGS) entry which is preliminary data.</text>
</comment>
<name>A0ABP0QH99_9DINO</name>
<keyword evidence="6 7" id="KW-0472">Membrane</keyword>
<evidence type="ECO:0000256" key="1">
    <source>
        <dbReference type="ARBA" id="ARBA00004141"/>
    </source>
</evidence>
<evidence type="ECO:0000313" key="8">
    <source>
        <dbReference type="EMBL" id="CAK9086845.1"/>
    </source>
</evidence>
<organism evidence="8 9">
    <name type="scientific">Durusdinium trenchii</name>
    <dbReference type="NCBI Taxonomy" id="1381693"/>
    <lineage>
        <taxon>Eukaryota</taxon>
        <taxon>Sar</taxon>
        <taxon>Alveolata</taxon>
        <taxon>Dinophyceae</taxon>
        <taxon>Suessiales</taxon>
        <taxon>Symbiodiniaceae</taxon>
        <taxon>Durusdinium</taxon>
    </lineage>
</organism>
<keyword evidence="4 7" id="KW-1133">Transmembrane helix</keyword>
<evidence type="ECO:0000256" key="4">
    <source>
        <dbReference type="ARBA" id="ARBA00022989"/>
    </source>
</evidence>
<evidence type="ECO:0000256" key="3">
    <source>
        <dbReference type="ARBA" id="ARBA00022692"/>
    </source>
</evidence>
<evidence type="ECO:0000256" key="7">
    <source>
        <dbReference type="SAM" id="Phobius"/>
    </source>
</evidence>